<sequence>MTTTASAEMFTTANHPLSSSMSFNVYLGNPNENPGQAPLGTVGPGELTGMVEVDLNVDETGNGTVQFLGSVIVSEDLTGTFDLGPLGTLDYIYEDVVFSWATAEYDVIDGEYTAPLDTDVMLRWTSGTIIVGNATGPLADFIGTGTIVDYDYALRPYLARWIEDPPDYFHGTADSGPGGLVDAAELSLIIPESAHPFQEVEGIGVFYLGYEASVYVATPEPAATFTTANHPLSSSMSFNIYLGDPNDNPGQPPLGSVGPGEVTGMVEIDLNLDAMGDGTVQFLGSELMTENLVGTFDLGPLGTLDYAYEDVVFSWATAAYDVEDNAYMAPLDNDVMLLWTAGTIVLDNATGALADLVGTGVIFDLDYNARPLPVLWGDDPNGGFHGNADSGPGGLIDAAEVSLIIPEAIYEFQNIEGIGQFFIGYEASVYVATPAPRMNANSIANPAHLRHEPKRVQAMHNPPVRPLLFAVLLLATVIPTTNAATFSTANHPLTSFLSFDFYIGNPMEDPGLQPLGTIGPIELNGSAELDVVLDGLGDGSIEYVDADLEPDDISGTFDLGTLGTVDFALQNIHMKWTTAAIDVDANDYMTIFNDDTTLIFDAGMIVLENATGPLADLVGTGILYEHDYGVNSHTAYWGDTDQGFFGYVDNGPGGLLDVAEADLFVPGVIFPGLNVPGLDDFYLGWNAEVHIAVPEPGTFALAAIGLGCLAIFPRKRARTHSA</sequence>
<evidence type="ECO:0000313" key="3">
    <source>
        <dbReference type="EMBL" id="CAL4759532.1"/>
    </source>
</evidence>
<dbReference type="EMBL" id="CAMXCT020000001">
    <property type="protein sequence ID" value="CAL1125595.1"/>
    <property type="molecule type" value="Genomic_DNA"/>
</dbReference>
<evidence type="ECO:0000313" key="4">
    <source>
        <dbReference type="Proteomes" id="UP001152797"/>
    </source>
</evidence>
<feature type="transmembrane region" description="Helical" evidence="1">
    <location>
        <begin position="696"/>
        <end position="712"/>
    </location>
</feature>
<evidence type="ECO:0000313" key="2">
    <source>
        <dbReference type="EMBL" id="CAI3972220.1"/>
    </source>
</evidence>
<dbReference type="EMBL" id="CAMXCT010000001">
    <property type="protein sequence ID" value="CAI3972220.1"/>
    <property type="molecule type" value="Genomic_DNA"/>
</dbReference>
<evidence type="ECO:0000256" key="1">
    <source>
        <dbReference type="SAM" id="Phobius"/>
    </source>
</evidence>
<gene>
    <name evidence="2" type="ORF">C1SCF055_LOCUS810</name>
</gene>
<dbReference type="EMBL" id="CAMXCT030000001">
    <property type="protein sequence ID" value="CAL4759532.1"/>
    <property type="molecule type" value="Genomic_DNA"/>
</dbReference>
<keyword evidence="1" id="KW-1133">Transmembrane helix</keyword>
<organism evidence="2">
    <name type="scientific">Cladocopium goreaui</name>
    <dbReference type="NCBI Taxonomy" id="2562237"/>
    <lineage>
        <taxon>Eukaryota</taxon>
        <taxon>Sar</taxon>
        <taxon>Alveolata</taxon>
        <taxon>Dinophyceae</taxon>
        <taxon>Suessiales</taxon>
        <taxon>Symbiodiniaceae</taxon>
        <taxon>Cladocopium</taxon>
    </lineage>
</organism>
<dbReference type="AlphaFoldDB" id="A0A9P1BGS9"/>
<proteinExistence type="predicted"/>
<reference evidence="2" key="1">
    <citation type="submission" date="2022-10" db="EMBL/GenBank/DDBJ databases">
        <authorList>
            <person name="Chen Y."/>
            <person name="Dougan E. K."/>
            <person name="Chan C."/>
            <person name="Rhodes N."/>
            <person name="Thang M."/>
        </authorList>
    </citation>
    <scope>NUCLEOTIDE SEQUENCE</scope>
</reference>
<keyword evidence="1" id="KW-0812">Transmembrane</keyword>
<evidence type="ECO:0008006" key="5">
    <source>
        <dbReference type="Google" id="ProtNLM"/>
    </source>
</evidence>
<comment type="caution">
    <text evidence="2">The sequence shown here is derived from an EMBL/GenBank/DDBJ whole genome shotgun (WGS) entry which is preliminary data.</text>
</comment>
<keyword evidence="1" id="KW-0472">Membrane</keyword>
<dbReference type="Proteomes" id="UP001152797">
    <property type="component" value="Unassembled WGS sequence"/>
</dbReference>
<protein>
    <recommendedName>
        <fullName evidence="5">PEP-CTERM protein-sorting domain-containing protein</fullName>
    </recommendedName>
</protein>
<name>A0A9P1BGS9_9DINO</name>
<accession>A0A9P1BGS9</accession>
<reference evidence="3 4" key="2">
    <citation type="submission" date="2024-05" db="EMBL/GenBank/DDBJ databases">
        <authorList>
            <person name="Chen Y."/>
            <person name="Shah S."/>
            <person name="Dougan E. K."/>
            <person name="Thang M."/>
            <person name="Chan C."/>
        </authorList>
    </citation>
    <scope>NUCLEOTIDE SEQUENCE [LARGE SCALE GENOMIC DNA]</scope>
</reference>
<keyword evidence="4" id="KW-1185">Reference proteome</keyword>